<dbReference type="GO" id="GO:0031314">
    <property type="term" value="C:extrinsic component of mitochondrial inner membrane"/>
    <property type="evidence" value="ECO:0007669"/>
    <property type="project" value="UniProtKB-UniRule"/>
</dbReference>
<dbReference type="GO" id="GO:0008682">
    <property type="term" value="F:3-demethoxyubiquinol 3-hydroxylase activity"/>
    <property type="evidence" value="ECO:0007669"/>
    <property type="project" value="UniProtKB-EC"/>
</dbReference>
<keyword evidence="4 8" id="KW-0560">Oxidoreductase</keyword>
<proteinExistence type="evidence at transcript level"/>
<dbReference type="CDD" id="cd01042">
    <property type="entry name" value="DMQH"/>
    <property type="match status" value="1"/>
</dbReference>
<evidence type="ECO:0000256" key="1">
    <source>
        <dbReference type="ARBA" id="ARBA00004749"/>
    </source>
</evidence>
<feature type="binding site" evidence="8">
    <location>
        <position position="176"/>
    </location>
    <ligand>
        <name>Fe cation</name>
        <dbReference type="ChEBI" id="CHEBI:24875"/>
        <label>2</label>
    </ligand>
</feature>
<feature type="binding site" evidence="8">
    <location>
        <position position="79"/>
    </location>
    <ligand>
        <name>Fe cation</name>
        <dbReference type="ChEBI" id="CHEBI:24875"/>
        <label>1</label>
    </ligand>
</feature>
<dbReference type="GO" id="GO:0046872">
    <property type="term" value="F:metal ion binding"/>
    <property type="evidence" value="ECO:0007669"/>
    <property type="project" value="UniProtKB-KW"/>
</dbReference>
<name>A0A6F9DAH1_9ASCI</name>
<dbReference type="PANTHER" id="PTHR11237:SF4">
    <property type="entry name" value="5-DEMETHOXYUBIQUINONE HYDROXYLASE, MITOCHONDRIAL"/>
    <property type="match status" value="1"/>
</dbReference>
<dbReference type="EMBL" id="LR784126">
    <property type="protein sequence ID" value="CAB3232999.1"/>
    <property type="molecule type" value="mRNA"/>
</dbReference>
<comment type="subunit">
    <text evidence="8">Component of a multi-subunit COQ enzyme complex.</text>
</comment>
<feature type="binding site" evidence="8">
    <location>
        <position position="131"/>
    </location>
    <ligand>
        <name>Fe cation</name>
        <dbReference type="ChEBI" id="CHEBI:24875"/>
        <label>2</label>
    </ligand>
</feature>
<evidence type="ECO:0000256" key="4">
    <source>
        <dbReference type="ARBA" id="ARBA00023002"/>
    </source>
</evidence>
<feature type="binding site" evidence="8">
    <location>
        <position position="79"/>
    </location>
    <ligand>
        <name>Fe cation</name>
        <dbReference type="ChEBI" id="CHEBI:24875"/>
        <label>2</label>
    </ligand>
</feature>
<keyword evidence="7 8" id="KW-0472">Membrane</keyword>
<protein>
    <recommendedName>
        <fullName evidence="8">5-demethoxyubiquinone hydroxylase, mitochondrial</fullName>
        <shortName evidence="8">DMQ hydroxylase</shortName>
        <ecNumber evidence="8">1.14.99.60</ecNumber>
    </recommendedName>
    <alternativeName>
        <fullName evidence="8">Ubiquinone biosynthesis monooxygenase COQ7</fullName>
    </alternativeName>
</protein>
<keyword evidence="8" id="KW-0496">Mitochondrion</keyword>
<dbReference type="SUPFAM" id="SSF47240">
    <property type="entry name" value="Ferritin-like"/>
    <property type="match status" value="1"/>
</dbReference>
<keyword evidence="8" id="KW-0999">Mitochondrion inner membrane</keyword>
<comment type="catalytic activity">
    <reaction evidence="8">
        <text>a 5-methoxy-2-methyl-3-(all-trans-polyprenyl)benzene-1,4-diol + AH2 + O2 = a 3-demethylubiquinol + A + H2O</text>
        <dbReference type="Rhea" id="RHEA:50908"/>
        <dbReference type="Rhea" id="RHEA-COMP:10859"/>
        <dbReference type="Rhea" id="RHEA-COMP:10914"/>
        <dbReference type="ChEBI" id="CHEBI:13193"/>
        <dbReference type="ChEBI" id="CHEBI:15377"/>
        <dbReference type="ChEBI" id="CHEBI:15379"/>
        <dbReference type="ChEBI" id="CHEBI:17499"/>
        <dbReference type="ChEBI" id="CHEBI:84167"/>
        <dbReference type="ChEBI" id="CHEBI:84422"/>
        <dbReference type="EC" id="1.14.99.60"/>
    </reaction>
</comment>
<feature type="binding site" evidence="8">
    <location>
        <position position="173"/>
    </location>
    <ligand>
        <name>Fe cation</name>
        <dbReference type="ChEBI" id="CHEBI:24875"/>
        <label>1</label>
    </ligand>
</feature>
<sequence length="212" mass="23898">MCALYQQGKYILRINLHGGIVSNRLFSNREKAETWKLYDRIIRVDQAGELGADRIYAGQMFVLGKTEVGPTIQHMWDQEKFHLKTFNEFITKYRARPTILSPVWNIAGFVLGAGTAMLGKEAAMACTVAVEESISEHYNQQLRTLLAEGENNENINSTHSELLATIKQFRDEEMEHHDIGLDLNAEKAPAFSLLKSTIQLGCGAAIWLSERV</sequence>
<dbReference type="EC" id="1.14.99.60" evidence="8"/>
<keyword evidence="2 8" id="KW-0831">Ubiquinone biosynthesis</keyword>
<keyword evidence="9" id="KW-0830">Ubiquinone</keyword>
<reference evidence="9" key="1">
    <citation type="submission" date="2020-04" db="EMBL/GenBank/DDBJ databases">
        <authorList>
            <person name="Neveu A P."/>
        </authorList>
    </citation>
    <scope>NUCLEOTIDE SEQUENCE</scope>
    <source>
        <tissue evidence="9">Whole embryo</tissue>
    </source>
</reference>
<evidence type="ECO:0000256" key="5">
    <source>
        <dbReference type="ARBA" id="ARBA00023004"/>
    </source>
</evidence>
<dbReference type="GO" id="GO:0010468">
    <property type="term" value="P:regulation of gene expression"/>
    <property type="evidence" value="ECO:0007669"/>
    <property type="project" value="TreeGrafter"/>
</dbReference>
<comment type="pathway">
    <text evidence="1 8">Cofactor biosynthesis; ubiquinone biosynthesis.</text>
</comment>
<evidence type="ECO:0000256" key="8">
    <source>
        <dbReference type="HAMAP-Rule" id="MF_03194"/>
    </source>
</evidence>
<dbReference type="PANTHER" id="PTHR11237">
    <property type="entry name" value="COENZYME Q10 BIOSYNTHESIS PROTEIN 7"/>
    <property type="match status" value="1"/>
</dbReference>
<evidence type="ECO:0000256" key="7">
    <source>
        <dbReference type="ARBA" id="ARBA00023136"/>
    </source>
</evidence>
<dbReference type="InterPro" id="IPR011566">
    <property type="entry name" value="Ubq_synth_Coq7"/>
</dbReference>
<feature type="binding site" evidence="8">
    <location>
        <position position="82"/>
    </location>
    <ligand>
        <name>Fe cation</name>
        <dbReference type="ChEBI" id="CHEBI:24875"/>
        <label>1</label>
    </ligand>
</feature>
<dbReference type="GO" id="GO:0008340">
    <property type="term" value="P:determination of adult lifespan"/>
    <property type="evidence" value="ECO:0007669"/>
    <property type="project" value="TreeGrafter"/>
</dbReference>
<keyword evidence="3 8" id="KW-0479">Metal-binding</keyword>
<evidence type="ECO:0000256" key="3">
    <source>
        <dbReference type="ARBA" id="ARBA00022723"/>
    </source>
</evidence>
<dbReference type="GO" id="GO:0016709">
    <property type="term" value="F:oxidoreductase activity, acting on paired donors, with incorporation or reduction of molecular oxygen, NAD(P)H as one donor, and incorporation of one atom of oxygen"/>
    <property type="evidence" value="ECO:0007669"/>
    <property type="project" value="UniProtKB-UniRule"/>
</dbReference>
<dbReference type="Pfam" id="PF03232">
    <property type="entry name" value="COQ7"/>
    <property type="match status" value="1"/>
</dbReference>
<dbReference type="GO" id="GO:2000377">
    <property type="term" value="P:regulation of reactive oxygen species metabolic process"/>
    <property type="evidence" value="ECO:0007669"/>
    <property type="project" value="TreeGrafter"/>
</dbReference>
<accession>A0A6F9DAH1</accession>
<feature type="binding site" evidence="8">
    <location>
        <position position="173"/>
    </location>
    <ligand>
        <name>Fe cation</name>
        <dbReference type="ChEBI" id="CHEBI:24875"/>
        <label>2</label>
    </ligand>
</feature>
<dbReference type="GO" id="GO:0006744">
    <property type="term" value="P:ubiquinone biosynthetic process"/>
    <property type="evidence" value="ECO:0007669"/>
    <property type="project" value="UniProtKB-UniRule"/>
</dbReference>
<comment type="similarity">
    <text evidence="8">Belongs to the COQ7 family.</text>
</comment>
<evidence type="ECO:0000313" key="9">
    <source>
        <dbReference type="EMBL" id="CAB3232999.1"/>
    </source>
</evidence>
<gene>
    <name evidence="9" type="primary">Coq7</name>
</gene>
<evidence type="ECO:0000256" key="2">
    <source>
        <dbReference type="ARBA" id="ARBA00022688"/>
    </source>
</evidence>
<organism evidence="9">
    <name type="scientific">Phallusia mammillata</name>
    <dbReference type="NCBI Taxonomy" id="59560"/>
    <lineage>
        <taxon>Eukaryota</taxon>
        <taxon>Metazoa</taxon>
        <taxon>Chordata</taxon>
        <taxon>Tunicata</taxon>
        <taxon>Ascidiacea</taxon>
        <taxon>Phlebobranchia</taxon>
        <taxon>Ascidiidae</taxon>
        <taxon>Phallusia</taxon>
    </lineage>
</organism>
<dbReference type="AlphaFoldDB" id="A0A6F9DAH1"/>
<dbReference type="HAMAP" id="MF_01658">
    <property type="entry name" value="COQ7"/>
    <property type="match status" value="1"/>
</dbReference>
<keyword evidence="5 8" id="KW-0408">Iron</keyword>
<comment type="subcellular location">
    <subcellularLocation>
        <location evidence="8">Mitochondrion inner membrane</location>
        <topology evidence="8">Peripheral membrane protein</topology>
        <orientation evidence="8">Matrix side</orientation>
    </subcellularLocation>
</comment>
<dbReference type="UniPathway" id="UPA00232"/>
<dbReference type="InterPro" id="IPR009078">
    <property type="entry name" value="Ferritin-like_SF"/>
</dbReference>
<comment type="cofactor">
    <cofactor evidence="8">
        <name>Fe cation</name>
        <dbReference type="ChEBI" id="CHEBI:24875"/>
    </cofactor>
    <text evidence="8">Binds 2 iron ions per subunit.</text>
</comment>
<feature type="binding site" evidence="8">
    <location>
        <position position="49"/>
    </location>
    <ligand>
        <name>Fe cation</name>
        <dbReference type="ChEBI" id="CHEBI:24875"/>
        <label>1</label>
    </ligand>
</feature>
<comment type="function">
    <text evidence="8">Catalyzes the hydroxylation of 2-polyprenyl-3-methyl-6-methoxy-1,4-benzoquinol (DMQH2) during ubiquinone biosynthesis. Has also a structural role in the COQ enzyme complex, stabilizing other COQ polypeptides. Involved in lifespan determination in a ubiquinone-independent manner.</text>
</comment>
<dbReference type="GO" id="GO:0005634">
    <property type="term" value="C:nucleus"/>
    <property type="evidence" value="ECO:0007669"/>
    <property type="project" value="TreeGrafter"/>
</dbReference>
<evidence type="ECO:0000256" key="6">
    <source>
        <dbReference type="ARBA" id="ARBA00023033"/>
    </source>
</evidence>
<keyword evidence="6 8" id="KW-0503">Monooxygenase</keyword>